<evidence type="ECO:0000256" key="1">
    <source>
        <dbReference type="SAM" id="MobiDB-lite"/>
    </source>
</evidence>
<reference evidence="2 3" key="1">
    <citation type="submission" date="2017-02" db="EMBL/GenBank/DDBJ databases">
        <authorList>
            <person name="Peterson S.W."/>
        </authorList>
    </citation>
    <scope>NUCLEOTIDE SEQUENCE [LARGE SCALE GENOMIC DNA]</scope>
    <source>
        <strain evidence="2 3">2B3F</strain>
    </source>
</reference>
<dbReference type="EMBL" id="FUKP01000041">
    <property type="protein sequence ID" value="SJN26192.1"/>
    <property type="molecule type" value="Genomic_DNA"/>
</dbReference>
<gene>
    <name evidence="2" type="ORF">FM125_05995</name>
</gene>
<dbReference type="AlphaFoldDB" id="A0A1R4J2C1"/>
<name>A0A1R4J2C1_9MICC</name>
<accession>A0A1R4J2C1</accession>
<dbReference type="Proteomes" id="UP000196230">
    <property type="component" value="Unassembled WGS sequence"/>
</dbReference>
<feature type="compositionally biased region" description="Basic and acidic residues" evidence="1">
    <location>
        <begin position="669"/>
        <end position="686"/>
    </location>
</feature>
<protein>
    <submittedName>
        <fullName evidence="2">Uncharacterized protein</fullName>
    </submittedName>
</protein>
<sequence length="694" mass="74178">MSLTVTAREPAAVPHRDEDLDGRIGTAGLAGATVAHGLLRFHTGDSGADAERLVAAHLGERTAQGMVPFAVDWRARQYCRYRTPDVDTVVRVDPADFRAGSVLDFTPFMDTVLTDPDAAAVLGIEAFEAARRAHGVTDLPFAESFGCYTPAFLGGDPAAPENVLTLPTVNYTLAMADVKQQWDSRPAGARLASLEPRDGRMRVIFDLDQDPAASPGAGTRADAVVVTSAEGPEVYNHGLARRLDAEAAARAAENLAGAFGPDAAGTPVLVDWRGRLYVRTQADGADAIVRYDPATLTAETVAEGEDFLERITTDPAMLDLLEEHAKSRECARLRLPLIPEGYSLVPPAPPAVTGQDPVDPDAFRGMATDVYWWLVPQLVRAAREFDPDRRLQGYLFAPGGTFRLQPAPAGAPGQASVPPRPWEDTAGAPIEAEAPHHVALAETGVEVTALDPAEGVPQGSPEVAEAFEWYGLAGRVHNHGLFRFLDADGAAQAGRHLETAFGEATGGAVPVIVDWLGRYVTWEDDDGPALVSYDVTRGERERLSGFEPGIEQLLTTGVALDLFDDADRRRTFEALGVDRLRPGTCVGVKVPPFLGGAEEPENREVDSLEVHWMFHGRVYAQLRGMPEGTQVAGVDMAEDGAPVVRFVDAEGKAPAAAGDAGVSDADSPGQDHDAGEADERPAEKRGLFRRMFKG</sequence>
<evidence type="ECO:0000313" key="3">
    <source>
        <dbReference type="Proteomes" id="UP000196230"/>
    </source>
</evidence>
<dbReference type="RefSeq" id="WP_087133965.1">
    <property type="nucleotide sequence ID" value="NZ_FUKP01000041.1"/>
</dbReference>
<organism evidence="2 3">
    <name type="scientific">Micrococcus lylae</name>
    <dbReference type="NCBI Taxonomy" id="1273"/>
    <lineage>
        <taxon>Bacteria</taxon>
        <taxon>Bacillati</taxon>
        <taxon>Actinomycetota</taxon>
        <taxon>Actinomycetes</taxon>
        <taxon>Micrococcales</taxon>
        <taxon>Micrococcaceae</taxon>
        <taxon>Micrococcus</taxon>
    </lineage>
</organism>
<feature type="region of interest" description="Disordered" evidence="1">
    <location>
        <begin position="652"/>
        <end position="694"/>
    </location>
</feature>
<feature type="compositionally biased region" description="Low complexity" evidence="1">
    <location>
        <begin position="652"/>
        <end position="668"/>
    </location>
</feature>
<proteinExistence type="predicted"/>
<evidence type="ECO:0000313" key="2">
    <source>
        <dbReference type="EMBL" id="SJN26192.1"/>
    </source>
</evidence>